<dbReference type="AlphaFoldDB" id="A0A9X7C1T6"/>
<accession>A0A9X7C1T6</accession>
<evidence type="ECO:0000313" key="1">
    <source>
        <dbReference type="EMBL" id="PGH85782.1"/>
    </source>
</evidence>
<comment type="caution">
    <text evidence="1">The sequence shown here is derived from an EMBL/GenBank/DDBJ whole genome shotgun (WGS) entry which is preliminary data.</text>
</comment>
<name>A0A9X7C1T6_BACTU</name>
<gene>
    <name evidence="1" type="ORF">CN899_08045</name>
</gene>
<protein>
    <submittedName>
        <fullName evidence="1">Uncharacterized protein</fullName>
    </submittedName>
</protein>
<sequence>MKNLVEYWDPIQKRTLFVTKENPLPVTLETEINVDITNPSINVTGSLIGNELAYATFPVTTDGVEVKVGSAALDHRHTVTIINDSTTVISVAVGTNTSFDSAIKLLSGRVVQLSLNTNVYTPIYVRTKYFDTNIQIIESAEV</sequence>
<organism evidence="1 2">
    <name type="scientific">Bacillus thuringiensis</name>
    <dbReference type="NCBI Taxonomy" id="1428"/>
    <lineage>
        <taxon>Bacteria</taxon>
        <taxon>Bacillati</taxon>
        <taxon>Bacillota</taxon>
        <taxon>Bacilli</taxon>
        <taxon>Bacillales</taxon>
        <taxon>Bacillaceae</taxon>
        <taxon>Bacillus</taxon>
        <taxon>Bacillus cereus group</taxon>
    </lineage>
</organism>
<dbReference type="EMBL" id="NUFN01000007">
    <property type="protein sequence ID" value="PGH85782.1"/>
    <property type="molecule type" value="Genomic_DNA"/>
</dbReference>
<evidence type="ECO:0000313" key="2">
    <source>
        <dbReference type="Proteomes" id="UP000222944"/>
    </source>
</evidence>
<proteinExistence type="predicted"/>
<dbReference type="Proteomes" id="UP000222944">
    <property type="component" value="Unassembled WGS sequence"/>
</dbReference>
<reference evidence="1 2" key="1">
    <citation type="submission" date="2017-09" db="EMBL/GenBank/DDBJ databases">
        <title>Large-scale bioinformatics analysis of Bacillus genomes uncovers conserved roles of natural products in bacterial physiology.</title>
        <authorList>
            <consortium name="Agbiome Team Llc"/>
            <person name="Bleich R.M."/>
            <person name="Grubbs K.J."/>
            <person name="Santa Maria K.C."/>
            <person name="Allen S.E."/>
            <person name="Farag S."/>
            <person name="Shank E.A."/>
            <person name="Bowers A."/>
        </authorList>
    </citation>
    <scope>NUCLEOTIDE SEQUENCE [LARGE SCALE GENOMIC DNA]</scope>
    <source>
        <strain evidence="1 2">AFS058004</strain>
    </source>
</reference>
<dbReference type="RefSeq" id="WP_098866534.1">
    <property type="nucleotide sequence ID" value="NZ_NUFN01000007.1"/>
</dbReference>